<dbReference type="InParanoid" id="A0A316VFN8"/>
<feature type="compositionally biased region" description="Acidic residues" evidence="1">
    <location>
        <begin position="318"/>
        <end position="350"/>
    </location>
</feature>
<keyword evidence="3" id="KW-1185">Reference proteome</keyword>
<gene>
    <name evidence="2" type="ORF">FA14DRAFT_180921</name>
</gene>
<dbReference type="EMBL" id="KZ819604">
    <property type="protein sequence ID" value="PWN34295.1"/>
    <property type="molecule type" value="Genomic_DNA"/>
</dbReference>
<dbReference type="RefSeq" id="XP_025354597.1">
    <property type="nucleotide sequence ID" value="XM_025501046.1"/>
</dbReference>
<dbReference type="GeneID" id="37022827"/>
<evidence type="ECO:0000256" key="1">
    <source>
        <dbReference type="SAM" id="MobiDB-lite"/>
    </source>
</evidence>
<dbReference type="GO" id="GO:0003691">
    <property type="term" value="F:double-stranded telomeric DNA binding"/>
    <property type="evidence" value="ECO:0007669"/>
    <property type="project" value="TreeGrafter"/>
</dbReference>
<feature type="compositionally biased region" description="Polar residues" evidence="1">
    <location>
        <begin position="1"/>
        <end position="11"/>
    </location>
</feature>
<evidence type="ECO:0000313" key="3">
    <source>
        <dbReference type="Proteomes" id="UP000245771"/>
    </source>
</evidence>
<sequence>MSQTAGIQTASPRALRSRNKTSRLDVQSIPVTTRASSTQPFEDALTGEEEQHQQSDADALEFPQSNQNAANQHALEFDQNNRLRRADPNRTPTRFPTRPVNRTQVEVQFDENDPDTFLERLTASGQGRRTRRTQSSQPPSDAQTQTNDLDTSSKRYNLRRQPSSTPNAEKNKKSPSNKINRLFRGPIGSEDEEEVEIESAESEEEEVGGNNEEQEEVGDGIEEAESLQENQENNDEDGEETEEEDIVMQEGGEHQEAERRKISVQRDQTESTSSLEREEARREDEEEMDELEEAEDEEAVAATLEPQRESTSPSNYEPDNEGNNGDDDDDYQEFPNDNADDDDFEENLDEEAARKHRAQTLKRRQSRREEQNSPAKKVQQQEESDEEASEIEPDESERAAQNSQIVTKYRYTIGQNNVGRKKWTNEETQCLMSAMDSIMTGEDAKLKLRPYFAVLQLHGERGSIDNLLATRNNMQLKDKVRNEILRLKRGGTEVPEWADRLFRTI</sequence>
<dbReference type="STRING" id="1280837.A0A316VFN8"/>
<dbReference type="GO" id="GO:0010833">
    <property type="term" value="P:telomere maintenance via telomere lengthening"/>
    <property type="evidence" value="ECO:0007669"/>
    <property type="project" value="TreeGrafter"/>
</dbReference>
<feature type="compositionally biased region" description="Polar residues" evidence="1">
    <location>
        <begin position="160"/>
        <end position="179"/>
    </location>
</feature>
<feature type="compositionally biased region" description="Low complexity" evidence="1">
    <location>
        <begin position="89"/>
        <end position="103"/>
    </location>
</feature>
<reference evidence="2 3" key="1">
    <citation type="journal article" date="2018" name="Mol. Biol. Evol.">
        <title>Broad Genomic Sampling Reveals a Smut Pathogenic Ancestry of the Fungal Clade Ustilaginomycotina.</title>
        <authorList>
            <person name="Kijpornyongpan T."/>
            <person name="Mondo S.J."/>
            <person name="Barry K."/>
            <person name="Sandor L."/>
            <person name="Lee J."/>
            <person name="Lipzen A."/>
            <person name="Pangilinan J."/>
            <person name="LaButti K."/>
            <person name="Hainaut M."/>
            <person name="Henrissat B."/>
            <person name="Grigoriev I.V."/>
            <person name="Spatafora J.W."/>
            <person name="Aime M.C."/>
        </authorList>
    </citation>
    <scope>NUCLEOTIDE SEQUENCE [LARGE SCALE GENOMIC DNA]</scope>
    <source>
        <strain evidence="2 3">MCA 3882</strain>
    </source>
</reference>
<proteinExistence type="predicted"/>
<feature type="compositionally biased region" description="Acidic residues" evidence="1">
    <location>
        <begin position="189"/>
        <end position="247"/>
    </location>
</feature>
<feature type="compositionally biased region" description="Acidic residues" evidence="1">
    <location>
        <begin position="284"/>
        <end position="299"/>
    </location>
</feature>
<protein>
    <submittedName>
        <fullName evidence="2">Uncharacterized protein</fullName>
    </submittedName>
</protein>
<dbReference type="PANTHER" id="PTHR47807">
    <property type="entry name" value="PROTEIN TBF1"/>
    <property type="match status" value="1"/>
</dbReference>
<feature type="compositionally biased region" description="Polar residues" evidence="1">
    <location>
        <begin position="141"/>
        <end position="150"/>
    </location>
</feature>
<feature type="compositionally biased region" description="Basic residues" evidence="1">
    <location>
        <begin position="354"/>
        <end position="366"/>
    </location>
</feature>
<feature type="region of interest" description="Disordered" evidence="1">
    <location>
        <begin position="1"/>
        <end position="403"/>
    </location>
</feature>
<evidence type="ECO:0000313" key="2">
    <source>
        <dbReference type="EMBL" id="PWN34295.1"/>
    </source>
</evidence>
<accession>A0A316VFN8</accession>
<feature type="compositionally biased region" description="Acidic residues" evidence="1">
    <location>
        <begin position="382"/>
        <end position="395"/>
    </location>
</feature>
<dbReference type="PANTHER" id="PTHR47807:SF1">
    <property type="entry name" value="PROTEIN TBF1"/>
    <property type="match status" value="1"/>
</dbReference>
<dbReference type="OrthoDB" id="3366990at2759"/>
<feature type="compositionally biased region" description="Polar residues" evidence="1">
    <location>
        <begin position="29"/>
        <end position="40"/>
    </location>
</feature>
<organism evidence="2 3">
    <name type="scientific">Meira miltonrushii</name>
    <dbReference type="NCBI Taxonomy" id="1280837"/>
    <lineage>
        <taxon>Eukaryota</taxon>
        <taxon>Fungi</taxon>
        <taxon>Dikarya</taxon>
        <taxon>Basidiomycota</taxon>
        <taxon>Ustilaginomycotina</taxon>
        <taxon>Exobasidiomycetes</taxon>
        <taxon>Exobasidiales</taxon>
        <taxon>Brachybasidiaceae</taxon>
        <taxon>Meira</taxon>
    </lineage>
</organism>
<feature type="compositionally biased region" description="Basic and acidic residues" evidence="1">
    <location>
        <begin position="251"/>
        <end position="261"/>
    </location>
</feature>
<name>A0A316VFN8_9BASI</name>
<dbReference type="InterPro" id="IPR052833">
    <property type="entry name" value="Telomeric_DNA-bd_trans-reg"/>
</dbReference>
<feature type="compositionally biased region" description="Basic and acidic residues" evidence="1">
    <location>
        <begin position="75"/>
        <end position="88"/>
    </location>
</feature>
<dbReference type="Proteomes" id="UP000245771">
    <property type="component" value="Unassembled WGS sequence"/>
</dbReference>
<dbReference type="AlphaFoldDB" id="A0A316VFN8"/>